<sequence>MIPKDLERQLRELNNLIPQIATAIVGIITAIGVIVAAVQGSDGDGSSKRSTPSTQTSTTTTSKPANSGDYSKPEFADAKYLHTHRNWVAAMQSGVDVTVDGKDYPQSLISTDTWDSVATFKLDERFSALNYTAAWATNIPNSGGVGIIEVRLNGGLRDRVLVKQGEMKPRTVDVRGGGELRITMTAVDPVDDKKSVAPNGLAALTPTLK</sequence>
<accession>A0ABY7UL01</accession>
<feature type="region of interest" description="Disordered" evidence="1">
    <location>
        <begin position="40"/>
        <end position="70"/>
    </location>
</feature>
<keyword evidence="4" id="KW-1185">Reference proteome</keyword>
<proteinExistence type="predicted"/>
<evidence type="ECO:0000313" key="3">
    <source>
        <dbReference type="EMBL" id="WCZ39351.1"/>
    </source>
</evidence>
<dbReference type="Proteomes" id="UP001218071">
    <property type="component" value="Chromosome"/>
</dbReference>
<gene>
    <name evidence="3" type="ORF">CJEDD_08810</name>
</gene>
<name>A0ABY7UL01_9CORY</name>
<evidence type="ECO:0008006" key="5">
    <source>
        <dbReference type="Google" id="ProtNLM"/>
    </source>
</evidence>
<keyword evidence="2" id="KW-0472">Membrane</keyword>
<organism evidence="3 4">
    <name type="scientific">Corynebacterium jeddahense</name>
    <dbReference type="NCBI Taxonomy" id="1414719"/>
    <lineage>
        <taxon>Bacteria</taxon>
        <taxon>Bacillati</taxon>
        <taxon>Actinomycetota</taxon>
        <taxon>Actinomycetes</taxon>
        <taxon>Mycobacteriales</taxon>
        <taxon>Corynebacteriaceae</taxon>
        <taxon>Corynebacterium</taxon>
    </lineage>
</organism>
<evidence type="ECO:0000256" key="1">
    <source>
        <dbReference type="SAM" id="MobiDB-lite"/>
    </source>
</evidence>
<protein>
    <recommendedName>
        <fullName evidence="5">Glycosyl hydrolase family 98 putative carbohydrate-binding module domain-containing protein</fullName>
    </recommendedName>
</protein>
<dbReference type="EMBL" id="CP063194">
    <property type="protein sequence ID" value="WCZ39351.1"/>
    <property type="molecule type" value="Genomic_DNA"/>
</dbReference>
<evidence type="ECO:0000313" key="4">
    <source>
        <dbReference type="Proteomes" id="UP001218071"/>
    </source>
</evidence>
<keyword evidence="2" id="KW-0812">Transmembrane</keyword>
<feature type="transmembrane region" description="Helical" evidence="2">
    <location>
        <begin position="20"/>
        <end position="38"/>
    </location>
</feature>
<keyword evidence="2" id="KW-1133">Transmembrane helix</keyword>
<reference evidence="3 4" key="1">
    <citation type="submission" date="2020-10" db="EMBL/GenBank/DDBJ databases">
        <title>Complete genome sequence of Corynebacterium jeddahense DSM 45997, type strain of Corynebacterium jeddahense.</title>
        <authorList>
            <person name="Busche T."/>
            <person name="Kalinowski J."/>
            <person name="Ruckert C."/>
        </authorList>
    </citation>
    <scope>NUCLEOTIDE SEQUENCE [LARGE SCALE GENOMIC DNA]</scope>
    <source>
        <strain evidence="3 4">DSM 45997</strain>
    </source>
</reference>
<evidence type="ECO:0000256" key="2">
    <source>
        <dbReference type="SAM" id="Phobius"/>
    </source>
</evidence>
<dbReference type="RefSeq" id="WP_052333870.1">
    <property type="nucleotide sequence ID" value="NZ_CBYN010000139.1"/>
</dbReference>
<feature type="compositionally biased region" description="Low complexity" evidence="1">
    <location>
        <begin position="48"/>
        <end position="62"/>
    </location>
</feature>